<organism evidence="2 3">
    <name type="scientific">Phrynocephalus forsythii</name>
    <dbReference type="NCBI Taxonomy" id="171643"/>
    <lineage>
        <taxon>Eukaryota</taxon>
        <taxon>Metazoa</taxon>
        <taxon>Chordata</taxon>
        <taxon>Craniata</taxon>
        <taxon>Vertebrata</taxon>
        <taxon>Euteleostomi</taxon>
        <taxon>Lepidosauria</taxon>
        <taxon>Squamata</taxon>
        <taxon>Bifurcata</taxon>
        <taxon>Unidentata</taxon>
        <taxon>Episquamata</taxon>
        <taxon>Toxicofera</taxon>
        <taxon>Iguania</taxon>
        <taxon>Acrodonta</taxon>
        <taxon>Agamidae</taxon>
        <taxon>Agaminae</taxon>
        <taxon>Phrynocephalus</taxon>
    </lineage>
</organism>
<evidence type="ECO:0000313" key="2">
    <source>
        <dbReference type="EMBL" id="KAJ7315934.1"/>
    </source>
</evidence>
<evidence type="ECO:0000313" key="3">
    <source>
        <dbReference type="Proteomes" id="UP001142489"/>
    </source>
</evidence>
<feature type="region of interest" description="Disordered" evidence="1">
    <location>
        <begin position="70"/>
        <end position="122"/>
    </location>
</feature>
<proteinExistence type="predicted"/>
<evidence type="ECO:0000256" key="1">
    <source>
        <dbReference type="SAM" id="MobiDB-lite"/>
    </source>
</evidence>
<sequence length="185" mass="21064">MKGQHEKLWVGWDSSDVEEQKALHQLELSHSGQYFRTASSPRAVVAKKPCLLTTGKLLVNQWPSGVLLGNAPPRNPALSPEKAKGTLTGHPHSKRWPLAPSRHSATQDLRAQTTKHDRSTKEACEKFKNKSLLVQLQKTYQTGLAFFSSFPPTLFINKSLITLYKNQPRCHKDLERNFEKFLFFR</sequence>
<dbReference type="Proteomes" id="UP001142489">
    <property type="component" value="Unassembled WGS sequence"/>
</dbReference>
<name>A0A9Q0XH92_9SAUR</name>
<dbReference type="AlphaFoldDB" id="A0A9Q0XH92"/>
<feature type="compositionally biased region" description="Polar residues" evidence="1">
    <location>
        <begin position="103"/>
        <end position="112"/>
    </location>
</feature>
<dbReference type="EMBL" id="JAPFRF010000011">
    <property type="protein sequence ID" value="KAJ7315934.1"/>
    <property type="molecule type" value="Genomic_DNA"/>
</dbReference>
<gene>
    <name evidence="2" type="ORF">JRQ81_002096</name>
</gene>
<comment type="caution">
    <text evidence="2">The sequence shown here is derived from an EMBL/GenBank/DDBJ whole genome shotgun (WGS) entry which is preliminary data.</text>
</comment>
<reference evidence="2" key="1">
    <citation type="journal article" date="2023" name="DNA Res.">
        <title>Chromosome-level genome assembly of Phrynocephalus forsythii using third-generation DNA sequencing and Hi-C analysis.</title>
        <authorList>
            <person name="Qi Y."/>
            <person name="Zhao W."/>
            <person name="Zhao Y."/>
            <person name="Niu C."/>
            <person name="Cao S."/>
            <person name="Zhang Y."/>
        </authorList>
    </citation>
    <scope>NUCLEOTIDE SEQUENCE</scope>
    <source>
        <tissue evidence="2">Muscle</tissue>
    </source>
</reference>
<accession>A0A9Q0XH92</accession>
<protein>
    <submittedName>
        <fullName evidence="2">Uncharacterized protein</fullName>
    </submittedName>
</protein>
<keyword evidence="3" id="KW-1185">Reference proteome</keyword>